<dbReference type="Proteomes" id="UP000013042">
    <property type="component" value="Unassembled WGS sequence"/>
</dbReference>
<dbReference type="EMBL" id="AMXD01000205">
    <property type="protein sequence ID" value="ENO77737.1"/>
    <property type="molecule type" value="Genomic_DNA"/>
</dbReference>
<accession>N6Y5J1</accession>
<dbReference type="SMART" id="SM00448">
    <property type="entry name" value="REC"/>
    <property type="match status" value="1"/>
</dbReference>
<evidence type="ECO:0000256" key="1">
    <source>
        <dbReference type="ARBA" id="ARBA00022553"/>
    </source>
</evidence>
<name>N6Y5J1_THASP</name>
<dbReference type="RefSeq" id="WP_004326297.1">
    <property type="nucleotide sequence ID" value="NZ_AMXD01000205.1"/>
</dbReference>
<evidence type="ECO:0000313" key="4">
    <source>
        <dbReference type="EMBL" id="ENO77737.1"/>
    </source>
</evidence>
<dbReference type="InterPro" id="IPR011006">
    <property type="entry name" value="CheY-like_superfamily"/>
</dbReference>
<feature type="non-terminal residue" evidence="4">
    <location>
        <position position="139"/>
    </location>
</feature>
<dbReference type="CDD" id="cd00156">
    <property type="entry name" value="REC"/>
    <property type="match status" value="1"/>
</dbReference>
<comment type="caution">
    <text evidence="4">The sequence shown here is derived from an EMBL/GenBank/DDBJ whole genome shotgun (WGS) entry which is preliminary data.</text>
</comment>
<evidence type="ECO:0000256" key="2">
    <source>
        <dbReference type="PROSITE-ProRule" id="PRU00169"/>
    </source>
</evidence>
<dbReference type="PANTHER" id="PTHR44591">
    <property type="entry name" value="STRESS RESPONSE REGULATOR PROTEIN 1"/>
    <property type="match status" value="1"/>
</dbReference>
<proteinExistence type="predicted"/>
<dbReference type="AlphaFoldDB" id="N6Y5J1"/>
<dbReference type="SUPFAM" id="SSF52172">
    <property type="entry name" value="CheY-like"/>
    <property type="match status" value="1"/>
</dbReference>
<gene>
    <name evidence="4" type="ORF">C665_18682</name>
</gene>
<dbReference type="GO" id="GO:0000160">
    <property type="term" value="P:phosphorelay signal transduction system"/>
    <property type="evidence" value="ECO:0007669"/>
    <property type="project" value="InterPro"/>
</dbReference>
<dbReference type="InterPro" id="IPR001789">
    <property type="entry name" value="Sig_transdc_resp-reg_receiver"/>
</dbReference>
<reference evidence="4 5" key="1">
    <citation type="submission" date="2012-09" db="EMBL/GenBank/DDBJ databases">
        <title>Draft Genome Sequences of 6 Strains from Genus Thauera.</title>
        <authorList>
            <person name="Liu B."/>
            <person name="Shapleigh J.P."/>
            <person name="Frostegard A.H."/>
        </authorList>
    </citation>
    <scope>NUCLEOTIDE SEQUENCE [LARGE SCALE GENOMIC DNA]</scope>
    <source>
        <strain evidence="4 5">S2</strain>
    </source>
</reference>
<keyword evidence="1 2" id="KW-0597">Phosphoprotein</keyword>
<feature type="modified residue" description="4-aspartylphosphate" evidence="2">
    <location>
        <position position="58"/>
    </location>
</feature>
<dbReference type="PROSITE" id="PS50110">
    <property type="entry name" value="RESPONSE_REGULATORY"/>
    <property type="match status" value="1"/>
</dbReference>
<dbReference type="PANTHER" id="PTHR44591:SF3">
    <property type="entry name" value="RESPONSE REGULATORY DOMAIN-CONTAINING PROTEIN"/>
    <property type="match status" value="1"/>
</dbReference>
<organism evidence="4 5">
    <name type="scientific">Thauera aminoaromatica S2</name>
    <dbReference type="NCBI Taxonomy" id="1234381"/>
    <lineage>
        <taxon>Bacteria</taxon>
        <taxon>Pseudomonadati</taxon>
        <taxon>Pseudomonadota</taxon>
        <taxon>Betaproteobacteria</taxon>
        <taxon>Rhodocyclales</taxon>
        <taxon>Zoogloeaceae</taxon>
        <taxon>Thauera</taxon>
    </lineage>
</organism>
<feature type="domain" description="Response regulatory" evidence="3">
    <location>
        <begin position="6"/>
        <end position="123"/>
    </location>
</feature>
<evidence type="ECO:0000313" key="5">
    <source>
        <dbReference type="Proteomes" id="UP000013042"/>
    </source>
</evidence>
<dbReference type="Pfam" id="PF00072">
    <property type="entry name" value="Response_reg"/>
    <property type="match status" value="1"/>
</dbReference>
<dbReference type="InterPro" id="IPR050595">
    <property type="entry name" value="Bact_response_regulator"/>
</dbReference>
<protein>
    <submittedName>
        <fullName evidence="4">Response regulator receiver modulated diguanylate cyclase/phosphodiesterase with PAS/PAC sensor(S)</fullName>
    </submittedName>
</protein>
<evidence type="ECO:0000259" key="3">
    <source>
        <dbReference type="PROSITE" id="PS50110"/>
    </source>
</evidence>
<dbReference type="Gene3D" id="3.40.50.2300">
    <property type="match status" value="1"/>
</dbReference>
<sequence>MGETVNLLIVEDNESDAALVVRQLERAGYTVATARRVDRAAELGAALEACAWSAVLCDYALPGFSPEEALAQVQASGLDLPFVVVSASLADEEAGRLMALGAHDYVHKHDLARLAPALARGLVEARGRRARRHAEDGLR</sequence>